<dbReference type="PANTHER" id="PTHR11913">
    <property type="entry name" value="COFILIN-RELATED"/>
    <property type="match status" value="1"/>
</dbReference>
<dbReference type="Proteomes" id="UP000807716">
    <property type="component" value="Unassembled WGS sequence"/>
</dbReference>
<protein>
    <recommendedName>
        <fullName evidence="3">Cofilin</fullName>
    </recommendedName>
    <alternativeName>
        <fullName evidence="5">Actin-depolymerizing factor 1</fullName>
    </alternativeName>
</protein>
<evidence type="ECO:0000256" key="3">
    <source>
        <dbReference type="ARBA" id="ARBA00015630"/>
    </source>
</evidence>
<dbReference type="CDD" id="cd11286">
    <property type="entry name" value="ADF_cofilin_like"/>
    <property type="match status" value="1"/>
</dbReference>
<dbReference type="SUPFAM" id="SSF55753">
    <property type="entry name" value="Actin depolymerizing proteins"/>
    <property type="match status" value="1"/>
</dbReference>
<evidence type="ECO:0000256" key="5">
    <source>
        <dbReference type="ARBA" id="ARBA00032427"/>
    </source>
</evidence>
<dbReference type="InterPro" id="IPR017904">
    <property type="entry name" value="ADF/Cofilin"/>
</dbReference>
<evidence type="ECO:0000259" key="6">
    <source>
        <dbReference type="PROSITE" id="PS51263"/>
    </source>
</evidence>
<evidence type="ECO:0000313" key="7">
    <source>
        <dbReference type="EMBL" id="KAG0257548.1"/>
    </source>
</evidence>
<feature type="domain" description="ADF-H" evidence="6">
    <location>
        <begin position="4"/>
        <end position="137"/>
    </location>
</feature>
<dbReference type="GO" id="GO:0015629">
    <property type="term" value="C:actin cytoskeleton"/>
    <property type="evidence" value="ECO:0007669"/>
    <property type="project" value="InterPro"/>
</dbReference>
<name>A0A9P6U3F4_9FUNG</name>
<comment type="similarity">
    <text evidence="2">Belongs to the actin-binding proteins ADF family.</text>
</comment>
<comment type="caution">
    <text evidence="7">The sequence shown here is derived from an EMBL/GenBank/DDBJ whole genome shotgun (WGS) entry which is preliminary data.</text>
</comment>
<accession>A0A9P6U3F4</accession>
<dbReference type="AlphaFoldDB" id="A0A9P6U3F4"/>
<dbReference type="Pfam" id="PF00241">
    <property type="entry name" value="Cofilin_ADF"/>
    <property type="match status" value="1"/>
</dbReference>
<evidence type="ECO:0000313" key="8">
    <source>
        <dbReference type="Proteomes" id="UP000807716"/>
    </source>
</evidence>
<reference evidence="7" key="1">
    <citation type="journal article" date="2020" name="Fungal Divers.">
        <title>Resolving the Mortierellaceae phylogeny through synthesis of multi-gene phylogenetics and phylogenomics.</title>
        <authorList>
            <person name="Vandepol N."/>
            <person name="Liber J."/>
            <person name="Desiro A."/>
            <person name="Na H."/>
            <person name="Kennedy M."/>
            <person name="Barry K."/>
            <person name="Grigoriev I.V."/>
            <person name="Miller A.N."/>
            <person name="O'Donnell K."/>
            <person name="Stajich J.E."/>
            <person name="Bonito G."/>
        </authorList>
    </citation>
    <scope>NUCLEOTIDE SEQUENCE</scope>
    <source>
        <strain evidence="7">BC1065</strain>
    </source>
</reference>
<proteinExistence type="inferred from homology"/>
<dbReference type="SMART" id="SM00102">
    <property type="entry name" value="ADF"/>
    <property type="match status" value="1"/>
</dbReference>
<gene>
    <name evidence="7" type="primary">COF1</name>
    <name evidence="7" type="ORF">DFQ27_005059</name>
</gene>
<dbReference type="EMBL" id="JAAAJB010000357">
    <property type="protein sequence ID" value="KAG0257548.1"/>
    <property type="molecule type" value="Genomic_DNA"/>
</dbReference>
<keyword evidence="8" id="KW-1185">Reference proteome</keyword>
<dbReference type="InterPro" id="IPR029006">
    <property type="entry name" value="ADF-H/Gelsolin-like_dom_sf"/>
</dbReference>
<organism evidence="7 8">
    <name type="scientific">Actinomortierella ambigua</name>
    <dbReference type="NCBI Taxonomy" id="1343610"/>
    <lineage>
        <taxon>Eukaryota</taxon>
        <taxon>Fungi</taxon>
        <taxon>Fungi incertae sedis</taxon>
        <taxon>Mucoromycota</taxon>
        <taxon>Mortierellomycotina</taxon>
        <taxon>Mortierellomycetes</taxon>
        <taxon>Mortierellales</taxon>
        <taxon>Mortierellaceae</taxon>
        <taxon>Actinomortierella</taxon>
    </lineage>
</organism>
<dbReference type="OrthoDB" id="10249245at2759"/>
<dbReference type="InterPro" id="IPR002108">
    <property type="entry name" value="ADF-H"/>
</dbReference>
<dbReference type="GO" id="GO:0030042">
    <property type="term" value="P:actin filament depolymerization"/>
    <property type="evidence" value="ECO:0007669"/>
    <property type="project" value="InterPro"/>
</dbReference>
<comment type="subcellular location">
    <subcellularLocation>
        <location evidence="1">Nucleus matrix</location>
    </subcellularLocation>
</comment>
<evidence type="ECO:0000256" key="1">
    <source>
        <dbReference type="ARBA" id="ARBA00004109"/>
    </source>
</evidence>
<dbReference type="GO" id="GO:0003779">
    <property type="term" value="F:actin binding"/>
    <property type="evidence" value="ECO:0007669"/>
    <property type="project" value="UniProtKB-KW"/>
</dbReference>
<dbReference type="PROSITE" id="PS51263">
    <property type="entry name" value="ADF_H"/>
    <property type="match status" value="1"/>
</dbReference>
<dbReference type="GO" id="GO:0016363">
    <property type="term" value="C:nuclear matrix"/>
    <property type="evidence" value="ECO:0007669"/>
    <property type="project" value="UniProtKB-SubCell"/>
</dbReference>
<evidence type="ECO:0000256" key="4">
    <source>
        <dbReference type="ARBA" id="ARBA00023203"/>
    </source>
</evidence>
<keyword evidence="4" id="KW-0009">Actin-binding</keyword>
<dbReference type="Gene3D" id="3.40.20.10">
    <property type="entry name" value="Severin"/>
    <property type="match status" value="1"/>
</dbReference>
<evidence type="ECO:0000256" key="2">
    <source>
        <dbReference type="ARBA" id="ARBA00006844"/>
    </source>
</evidence>
<sequence length="137" mass="15470">MSMSGVTAQAECVQAFNDLKLGKKYKYIIYKLSADMKSIEVEKSSDRSATYDDFIGDLPKDDCRYAVFDFDYKAPDGGDRAKIVFYTWSPDDAKIKQKMVYASSKDTLRKSLNGVGVDVQGTDYDEVTQEAVQEKIR</sequence>